<protein>
    <recommendedName>
        <fullName evidence="3">C2H2-type domain-containing protein</fullName>
    </recommendedName>
</protein>
<feature type="region of interest" description="Disordered" evidence="2">
    <location>
        <begin position="69"/>
        <end position="93"/>
    </location>
</feature>
<name>A0AAE1Q727_9EUCA</name>
<proteinExistence type="predicted"/>
<evidence type="ECO:0000256" key="1">
    <source>
        <dbReference type="PROSITE-ProRule" id="PRU00042"/>
    </source>
</evidence>
<dbReference type="InterPro" id="IPR013087">
    <property type="entry name" value="Znf_C2H2_type"/>
</dbReference>
<evidence type="ECO:0000256" key="2">
    <source>
        <dbReference type="SAM" id="MobiDB-lite"/>
    </source>
</evidence>
<accession>A0AAE1Q727</accession>
<keyword evidence="1" id="KW-0863">Zinc-finger</keyword>
<feature type="region of interest" description="Disordered" evidence="2">
    <location>
        <begin position="107"/>
        <end position="141"/>
    </location>
</feature>
<dbReference type="Gene3D" id="3.30.160.60">
    <property type="entry name" value="Classic Zinc Finger"/>
    <property type="match status" value="1"/>
</dbReference>
<dbReference type="EMBL" id="JAWZYT010000639">
    <property type="protein sequence ID" value="KAK4320773.1"/>
    <property type="molecule type" value="Genomic_DNA"/>
</dbReference>
<organism evidence="4 5">
    <name type="scientific">Petrolisthes manimaculis</name>
    <dbReference type="NCBI Taxonomy" id="1843537"/>
    <lineage>
        <taxon>Eukaryota</taxon>
        <taxon>Metazoa</taxon>
        <taxon>Ecdysozoa</taxon>
        <taxon>Arthropoda</taxon>
        <taxon>Crustacea</taxon>
        <taxon>Multicrustacea</taxon>
        <taxon>Malacostraca</taxon>
        <taxon>Eumalacostraca</taxon>
        <taxon>Eucarida</taxon>
        <taxon>Decapoda</taxon>
        <taxon>Pleocyemata</taxon>
        <taxon>Anomura</taxon>
        <taxon>Galatheoidea</taxon>
        <taxon>Porcellanidae</taxon>
        <taxon>Petrolisthes</taxon>
    </lineage>
</organism>
<dbReference type="GO" id="GO:0008270">
    <property type="term" value="F:zinc ion binding"/>
    <property type="evidence" value="ECO:0007669"/>
    <property type="project" value="UniProtKB-KW"/>
</dbReference>
<sequence>MPVERQHHPCHMTISLSLAENNGRLECPHCHKLLKGTSLRKHLEDMHTVHLTSYECKLCRRHYRTPNSLQNHCSRYHRRQRPDPPPAPAPHNLSSLLAVAASAHALHVAPGASPRTPGLSNGAPPPPQNHPQTQAQPEKFFSFSDMFN</sequence>
<dbReference type="PROSITE" id="PS50157">
    <property type="entry name" value="ZINC_FINGER_C2H2_2"/>
    <property type="match status" value="1"/>
</dbReference>
<keyword evidence="1" id="KW-0862">Zinc</keyword>
<dbReference type="Proteomes" id="UP001292094">
    <property type="component" value="Unassembled WGS sequence"/>
</dbReference>
<keyword evidence="5" id="KW-1185">Reference proteome</keyword>
<keyword evidence="1" id="KW-0479">Metal-binding</keyword>
<evidence type="ECO:0000313" key="4">
    <source>
        <dbReference type="EMBL" id="KAK4320773.1"/>
    </source>
</evidence>
<gene>
    <name evidence="4" type="ORF">Pmani_008392</name>
</gene>
<reference evidence="4" key="1">
    <citation type="submission" date="2023-11" db="EMBL/GenBank/DDBJ databases">
        <title>Genome assemblies of two species of porcelain crab, Petrolisthes cinctipes and Petrolisthes manimaculis (Anomura: Porcellanidae).</title>
        <authorList>
            <person name="Angst P."/>
        </authorList>
    </citation>
    <scope>NUCLEOTIDE SEQUENCE</scope>
    <source>
        <strain evidence="4">PB745_02</strain>
        <tissue evidence="4">Gill</tissue>
    </source>
</reference>
<comment type="caution">
    <text evidence="4">The sequence shown here is derived from an EMBL/GenBank/DDBJ whole genome shotgun (WGS) entry which is preliminary data.</text>
</comment>
<dbReference type="PROSITE" id="PS00028">
    <property type="entry name" value="ZINC_FINGER_C2H2_1"/>
    <property type="match status" value="1"/>
</dbReference>
<evidence type="ECO:0000259" key="3">
    <source>
        <dbReference type="PROSITE" id="PS50157"/>
    </source>
</evidence>
<dbReference type="SMART" id="SM00355">
    <property type="entry name" value="ZnF_C2H2"/>
    <property type="match status" value="2"/>
</dbReference>
<dbReference type="AlphaFoldDB" id="A0AAE1Q727"/>
<feature type="domain" description="C2H2-type" evidence="3">
    <location>
        <begin position="54"/>
        <end position="82"/>
    </location>
</feature>
<evidence type="ECO:0000313" key="5">
    <source>
        <dbReference type="Proteomes" id="UP001292094"/>
    </source>
</evidence>